<feature type="signal peptide" evidence="1">
    <location>
        <begin position="1"/>
        <end position="19"/>
    </location>
</feature>
<proteinExistence type="predicted"/>
<organism evidence="2 3">
    <name type="scientific">Saccharata proteae CBS 121410</name>
    <dbReference type="NCBI Taxonomy" id="1314787"/>
    <lineage>
        <taxon>Eukaryota</taxon>
        <taxon>Fungi</taxon>
        <taxon>Dikarya</taxon>
        <taxon>Ascomycota</taxon>
        <taxon>Pezizomycotina</taxon>
        <taxon>Dothideomycetes</taxon>
        <taxon>Dothideomycetes incertae sedis</taxon>
        <taxon>Botryosphaeriales</taxon>
        <taxon>Saccharataceae</taxon>
        <taxon>Saccharata</taxon>
    </lineage>
</organism>
<protein>
    <submittedName>
        <fullName evidence="2">Uncharacterized protein</fullName>
    </submittedName>
</protein>
<evidence type="ECO:0000313" key="2">
    <source>
        <dbReference type="EMBL" id="KAF2088792.1"/>
    </source>
</evidence>
<keyword evidence="3" id="KW-1185">Reference proteome</keyword>
<dbReference type="EMBL" id="ML978715">
    <property type="protein sequence ID" value="KAF2088792.1"/>
    <property type="molecule type" value="Genomic_DNA"/>
</dbReference>
<accession>A0A6A5YAB9</accession>
<gene>
    <name evidence="2" type="ORF">K490DRAFT_64006</name>
</gene>
<sequence>MFSKPTLLSLLPLLSPASAAFGPSFSTGAVSTGNFIREAVSTLILPALPTNNNGDLSLWVGMGTSNGDLIQSIVDSYQGAAWSLFAYTLVSTSESTQTVVEGKTSEGHEGERVTFTYKFDDASGNYTQTVVANDETVSTLSTSDGEAQGWDSAVECAAEDCGTVPAHSWVDTVITLDSTDAAYIVTVGKGDGVTGDLTTDDGGKTWKVSKISIPEFTFGQSS</sequence>
<evidence type="ECO:0000256" key="1">
    <source>
        <dbReference type="SAM" id="SignalP"/>
    </source>
</evidence>
<keyword evidence="1" id="KW-0732">Signal</keyword>
<evidence type="ECO:0000313" key="3">
    <source>
        <dbReference type="Proteomes" id="UP000799776"/>
    </source>
</evidence>
<reference evidence="2" key="1">
    <citation type="journal article" date="2020" name="Stud. Mycol.">
        <title>101 Dothideomycetes genomes: a test case for predicting lifestyles and emergence of pathogens.</title>
        <authorList>
            <person name="Haridas S."/>
            <person name="Albert R."/>
            <person name="Binder M."/>
            <person name="Bloem J."/>
            <person name="Labutti K."/>
            <person name="Salamov A."/>
            <person name="Andreopoulos B."/>
            <person name="Baker S."/>
            <person name="Barry K."/>
            <person name="Bills G."/>
            <person name="Bluhm B."/>
            <person name="Cannon C."/>
            <person name="Castanera R."/>
            <person name="Culley D."/>
            <person name="Daum C."/>
            <person name="Ezra D."/>
            <person name="Gonzalez J."/>
            <person name="Henrissat B."/>
            <person name="Kuo A."/>
            <person name="Liang C."/>
            <person name="Lipzen A."/>
            <person name="Lutzoni F."/>
            <person name="Magnuson J."/>
            <person name="Mondo S."/>
            <person name="Nolan M."/>
            <person name="Ohm R."/>
            <person name="Pangilinan J."/>
            <person name="Park H.-J."/>
            <person name="Ramirez L."/>
            <person name="Alfaro M."/>
            <person name="Sun H."/>
            <person name="Tritt A."/>
            <person name="Yoshinaga Y."/>
            <person name="Zwiers L.-H."/>
            <person name="Turgeon B."/>
            <person name="Goodwin S."/>
            <person name="Spatafora J."/>
            <person name="Crous P."/>
            <person name="Grigoriev I."/>
        </authorList>
    </citation>
    <scope>NUCLEOTIDE SEQUENCE</scope>
    <source>
        <strain evidence="2">CBS 121410</strain>
    </source>
</reference>
<feature type="chain" id="PRO_5025348463" evidence="1">
    <location>
        <begin position="20"/>
        <end position="222"/>
    </location>
</feature>
<dbReference type="AlphaFoldDB" id="A0A6A5YAB9"/>
<name>A0A6A5YAB9_9PEZI</name>
<dbReference type="Proteomes" id="UP000799776">
    <property type="component" value="Unassembled WGS sequence"/>
</dbReference>
<dbReference type="OrthoDB" id="5086500at2759"/>